<evidence type="ECO:0000256" key="1">
    <source>
        <dbReference type="ARBA" id="ARBA00038069"/>
    </source>
</evidence>
<dbReference type="AlphaFoldDB" id="M2NBP4"/>
<dbReference type="GO" id="GO:0042144">
    <property type="term" value="P:vacuole fusion, non-autophagic"/>
    <property type="evidence" value="ECO:0007669"/>
    <property type="project" value="TreeGrafter"/>
</dbReference>
<dbReference type="OrthoDB" id="3888684at2759"/>
<dbReference type="GeneID" id="19108811"/>
<evidence type="ECO:0000313" key="3">
    <source>
        <dbReference type="EMBL" id="EMC96330.1"/>
    </source>
</evidence>
<sequence length="97" mass="10577">MKFTLGLFILTLLAALCFATAPQKQYIISYPQDTPVSVLEDAKDAIVKAGGVIEHEYNLIKGYVVRMSANTLDKVQAMGSSNNVLIEEDKTINVAKS</sequence>
<dbReference type="PANTHER" id="PTHR28288">
    <property type="entry name" value="PROTEASE B INHIBITOR 2"/>
    <property type="match status" value="1"/>
</dbReference>
<name>M2NBP4_BAUPA</name>
<organism evidence="3 4">
    <name type="scientific">Baudoinia panamericana (strain UAMH 10762)</name>
    <name type="common">Angels' share fungus</name>
    <name type="synonym">Baudoinia compniacensis (strain UAMH 10762)</name>
    <dbReference type="NCBI Taxonomy" id="717646"/>
    <lineage>
        <taxon>Eukaryota</taxon>
        <taxon>Fungi</taxon>
        <taxon>Dikarya</taxon>
        <taxon>Ascomycota</taxon>
        <taxon>Pezizomycotina</taxon>
        <taxon>Dothideomycetes</taxon>
        <taxon>Dothideomycetidae</taxon>
        <taxon>Mycosphaerellales</taxon>
        <taxon>Teratosphaeriaceae</taxon>
        <taxon>Baudoinia</taxon>
    </lineage>
</organism>
<dbReference type="Proteomes" id="UP000011761">
    <property type="component" value="Unassembled WGS sequence"/>
</dbReference>
<keyword evidence="4" id="KW-1185">Reference proteome</keyword>
<protein>
    <recommendedName>
        <fullName evidence="5">Inhibitor I9 domain-containing protein</fullName>
    </recommendedName>
</protein>
<evidence type="ECO:0008006" key="5">
    <source>
        <dbReference type="Google" id="ProtNLM"/>
    </source>
</evidence>
<dbReference type="KEGG" id="bcom:BAUCODRAFT_147958"/>
<dbReference type="eggNOG" id="ENOG502SC39">
    <property type="taxonomic scope" value="Eukaryota"/>
</dbReference>
<dbReference type="EMBL" id="KB445555">
    <property type="protein sequence ID" value="EMC96330.1"/>
    <property type="molecule type" value="Genomic_DNA"/>
</dbReference>
<evidence type="ECO:0000313" key="4">
    <source>
        <dbReference type="Proteomes" id="UP000011761"/>
    </source>
</evidence>
<dbReference type="Gene3D" id="3.30.70.80">
    <property type="entry name" value="Peptidase S8 propeptide/proteinase inhibitor I9"/>
    <property type="match status" value="1"/>
</dbReference>
<dbReference type="PANTHER" id="PTHR28288:SF1">
    <property type="entry name" value="INHIBITOR I9 DOMAIN-CONTAINING PROTEIN"/>
    <property type="match status" value="1"/>
</dbReference>
<feature type="chain" id="PRO_5004022404" description="Inhibitor I9 domain-containing protein" evidence="2">
    <location>
        <begin position="20"/>
        <end position="97"/>
    </location>
</feature>
<dbReference type="SUPFAM" id="SSF54897">
    <property type="entry name" value="Protease propeptides/inhibitors"/>
    <property type="match status" value="1"/>
</dbReference>
<reference evidence="3 4" key="1">
    <citation type="journal article" date="2012" name="PLoS Pathog.">
        <title>Diverse lifestyles and strategies of plant pathogenesis encoded in the genomes of eighteen Dothideomycetes fungi.</title>
        <authorList>
            <person name="Ohm R.A."/>
            <person name="Feau N."/>
            <person name="Henrissat B."/>
            <person name="Schoch C.L."/>
            <person name="Horwitz B.A."/>
            <person name="Barry K.W."/>
            <person name="Condon B.J."/>
            <person name="Copeland A.C."/>
            <person name="Dhillon B."/>
            <person name="Glaser F."/>
            <person name="Hesse C.N."/>
            <person name="Kosti I."/>
            <person name="LaButti K."/>
            <person name="Lindquist E.A."/>
            <person name="Lucas S."/>
            <person name="Salamov A.A."/>
            <person name="Bradshaw R.E."/>
            <person name="Ciuffetti L."/>
            <person name="Hamelin R.C."/>
            <person name="Kema G.H.J."/>
            <person name="Lawrence C."/>
            <person name="Scott J.A."/>
            <person name="Spatafora J.W."/>
            <person name="Turgeon B.G."/>
            <person name="de Wit P.J.G.M."/>
            <person name="Zhong S."/>
            <person name="Goodwin S.B."/>
            <person name="Grigoriev I.V."/>
        </authorList>
    </citation>
    <scope>NUCLEOTIDE SEQUENCE [LARGE SCALE GENOMIC DNA]</scope>
    <source>
        <strain evidence="3 4">UAMH 10762</strain>
    </source>
</reference>
<proteinExistence type="inferred from homology"/>
<keyword evidence="2" id="KW-0732">Signal</keyword>
<feature type="signal peptide" evidence="2">
    <location>
        <begin position="1"/>
        <end position="19"/>
    </location>
</feature>
<dbReference type="InterPro" id="IPR052471">
    <property type="entry name" value="PBI_I9"/>
</dbReference>
<dbReference type="RefSeq" id="XP_007676454.1">
    <property type="nucleotide sequence ID" value="XM_007678264.1"/>
</dbReference>
<dbReference type="OMA" id="CFATAPQ"/>
<dbReference type="InterPro" id="IPR037045">
    <property type="entry name" value="S8pro/Inhibitor_I9_sf"/>
</dbReference>
<comment type="similarity">
    <text evidence="1">Belongs to the protease inhibitor I9 family.</text>
</comment>
<dbReference type="GO" id="GO:0004866">
    <property type="term" value="F:endopeptidase inhibitor activity"/>
    <property type="evidence" value="ECO:0007669"/>
    <property type="project" value="TreeGrafter"/>
</dbReference>
<accession>M2NBP4</accession>
<evidence type="ECO:0000256" key="2">
    <source>
        <dbReference type="SAM" id="SignalP"/>
    </source>
</evidence>
<gene>
    <name evidence="3" type="ORF">BAUCODRAFT_147958</name>
</gene>
<dbReference type="HOGENOM" id="CLU_156026_0_0_1"/>